<dbReference type="AlphaFoldDB" id="A0A5C5WXQ0"/>
<comment type="caution">
    <text evidence="1">The sequence shown here is derived from an EMBL/GenBank/DDBJ whole genome shotgun (WGS) entry which is preliminary data.</text>
</comment>
<reference evidence="1 2" key="1">
    <citation type="submission" date="2019-02" db="EMBL/GenBank/DDBJ databases">
        <title>Deep-cultivation of Planctomycetes and their phenomic and genomic characterization uncovers novel biology.</title>
        <authorList>
            <person name="Wiegand S."/>
            <person name="Jogler M."/>
            <person name="Boedeker C."/>
            <person name="Pinto D."/>
            <person name="Vollmers J."/>
            <person name="Rivas-Marin E."/>
            <person name="Kohn T."/>
            <person name="Peeters S.H."/>
            <person name="Heuer A."/>
            <person name="Rast P."/>
            <person name="Oberbeckmann S."/>
            <person name="Bunk B."/>
            <person name="Jeske O."/>
            <person name="Meyerdierks A."/>
            <person name="Storesund J.E."/>
            <person name="Kallscheuer N."/>
            <person name="Luecker S."/>
            <person name="Lage O.M."/>
            <person name="Pohl T."/>
            <person name="Merkel B.J."/>
            <person name="Hornburger P."/>
            <person name="Mueller R.-W."/>
            <person name="Bruemmer F."/>
            <person name="Labrenz M."/>
            <person name="Spormann A.M."/>
            <person name="Op Den Camp H."/>
            <person name="Overmann J."/>
            <person name="Amann R."/>
            <person name="Jetten M.S.M."/>
            <person name="Mascher T."/>
            <person name="Medema M.H."/>
            <person name="Devos D.P."/>
            <person name="Kaster A.-K."/>
            <person name="Ovreas L."/>
            <person name="Rohde M."/>
            <person name="Galperin M.Y."/>
            <person name="Jogler C."/>
        </authorList>
    </citation>
    <scope>NUCLEOTIDE SEQUENCE [LARGE SCALE GENOMIC DNA]</scope>
    <source>
        <strain evidence="1 2">Pla22</strain>
    </source>
</reference>
<evidence type="ECO:0000313" key="1">
    <source>
        <dbReference type="EMBL" id="TWT54665.1"/>
    </source>
</evidence>
<dbReference type="CDD" id="cd02440">
    <property type="entry name" value="AdoMet_MTases"/>
    <property type="match status" value="1"/>
</dbReference>
<dbReference type="Gene3D" id="3.40.50.150">
    <property type="entry name" value="Vaccinia Virus protein VP39"/>
    <property type="match status" value="1"/>
</dbReference>
<keyword evidence="2" id="KW-1185">Reference proteome</keyword>
<sequence length="225" mass="25296">MWLLIGKIARLARRFFNSPVATVKDVPTDIESLRMHLRGNSIFRRPQDLAFASHCPARMLDEMMAIWKPNSVLDVGCGTGKAIDHLLSLGLTDLVGLEGSQLAIDHANQPEKLFCHDLTNPIDLGRKFDVVYSFEVAEHLPPQAANIFVDTLVNHGNRILMTAARPGQGGMGHLNEQEPAYWIEKLKNRGFEYAERDTNLLKDVRDEHYKNIMAFVRRPPGVSNA</sequence>
<evidence type="ECO:0000313" key="2">
    <source>
        <dbReference type="Proteomes" id="UP000316598"/>
    </source>
</evidence>
<dbReference type="SUPFAM" id="SSF53335">
    <property type="entry name" value="S-adenosyl-L-methionine-dependent methyltransferases"/>
    <property type="match status" value="1"/>
</dbReference>
<name>A0A5C5WXQ0_9BACT</name>
<dbReference type="EMBL" id="SJPI01000001">
    <property type="protein sequence ID" value="TWT54665.1"/>
    <property type="molecule type" value="Genomic_DNA"/>
</dbReference>
<dbReference type="Pfam" id="PF13489">
    <property type="entry name" value="Methyltransf_23"/>
    <property type="match status" value="1"/>
</dbReference>
<evidence type="ECO:0008006" key="3">
    <source>
        <dbReference type="Google" id="ProtNLM"/>
    </source>
</evidence>
<dbReference type="InterPro" id="IPR029063">
    <property type="entry name" value="SAM-dependent_MTases_sf"/>
</dbReference>
<accession>A0A5C5WXQ0</accession>
<dbReference type="OrthoDB" id="9791837at2"/>
<organism evidence="1 2">
    <name type="scientific">Rubripirellula amarantea</name>
    <dbReference type="NCBI Taxonomy" id="2527999"/>
    <lineage>
        <taxon>Bacteria</taxon>
        <taxon>Pseudomonadati</taxon>
        <taxon>Planctomycetota</taxon>
        <taxon>Planctomycetia</taxon>
        <taxon>Pirellulales</taxon>
        <taxon>Pirellulaceae</taxon>
        <taxon>Rubripirellula</taxon>
    </lineage>
</organism>
<dbReference type="RefSeq" id="WP_146514677.1">
    <property type="nucleotide sequence ID" value="NZ_SJPI01000001.1"/>
</dbReference>
<proteinExistence type="predicted"/>
<gene>
    <name evidence="1" type="ORF">Pla22_23150</name>
</gene>
<dbReference type="Proteomes" id="UP000316598">
    <property type="component" value="Unassembled WGS sequence"/>
</dbReference>
<protein>
    <recommendedName>
        <fullName evidence="3">Bifunctional 3-demethylubiquinone-9 3-methyltransferase/ 2-octaprenyl-6-hydroxy phenol methylase</fullName>
    </recommendedName>
</protein>